<gene>
    <name evidence="5" type="ORF">SAMN04487945_0210</name>
</gene>
<dbReference type="Proteomes" id="UP000198518">
    <property type="component" value="Unassembled WGS sequence"/>
</dbReference>
<dbReference type="InterPro" id="IPR007050">
    <property type="entry name" value="HTH_bacterioopsin"/>
</dbReference>
<dbReference type="Gene3D" id="1.10.10.10">
    <property type="entry name" value="Winged helix-like DNA-binding domain superfamily/Winged helix DNA-binding domain"/>
    <property type="match status" value="1"/>
</dbReference>
<dbReference type="Pfam" id="PF04967">
    <property type="entry name" value="HTH_10"/>
    <property type="match status" value="1"/>
</dbReference>
<dbReference type="STRING" id="355548.SAMN04487945_0210"/>
<dbReference type="AlphaFoldDB" id="A0A1I0MMD0"/>
<reference evidence="5 6" key="1">
    <citation type="submission" date="2016-10" db="EMBL/GenBank/DDBJ databases">
        <authorList>
            <person name="de Groot N.N."/>
        </authorList>
    </citation>
    <scope>NUCLEOTIDE SEQUENCE [LARGE SCALE GENOMIC DNA]</scope>
    <source>
        <strain evidence="5 6">CGMCC 1.5337</strain>
    </source>
</reference>
<evidence type="ECO:0000259" key="4">
    <source>
        <dbReference type="Pfam" id="PF15915"/>
    </source>
</evidence>
<dbReference type="InterPro" id="IPR036388">
    <property type="entry name" value="WH-like_DNA-bd_sf"/>
</dbReference>
<keyword evidence="6" id="KW-1185">Reference proteome</keyword>
<evidence type="ECO:0000313" key="6">
    <source>
        <dbReference type="Proteomes" id="UP000198518"/>
    </source>
</evidence>
<dbReference type="Pfam" id="PF15915">
    <property type="entry name" value="BAT"/>
    <property type="match status" value="1"/>
</dbReference>
<proteinExistence type="predicted"/>
<dbReference type="OrthoDB" id="165911at2157"/>
<feature type="domain" description="Bacterioopsin transcriptional activator GAF and HTH associated" evidence="4">
    <location>
        <begin position="11"/>
        <end position="153"/>
    </location>
</feature>
<evidence type="ECO:0000256" key="1">
    <source>
        <dbReference type="ARBA" id="ARBA00023015"/>
    </source>
</evidence>
<evidence type="ECO:0000259" key="3">
    <source>
        <dbReference type="Pfam" id="PF04967"/>
    </source>
</evidence>
<dbReference type="PANTHER" id="PTHR34236:SF1">
    <property type="entry name" value="DIMETHYL SULFOXIDE REDUCTASE TRANSCRIPTIONAL ACTIVATOR"/>
    <property type="match status" value="1"/>
</dbReference>
<keyword evidence="1" id="KW-0805">Transcription regulation</keyword>
<dbReference type="EMBL" id="FOJA01000001">
    <property type="protein sequence ID" value="SEV89671.1"/>
    <property type="molecule type" value="Genomic_DNA"/>
</dbReference>
<evidence type="ECO:0000256" key="2">
    <source>
        <dbReference type="ARBA" id="ARBA00023163"/>
    </source>
</evidence>
<protein>
    <submittedName>
        <fullName evidence="5">Predicted DNA binding protein, contains HTH domain</fullName>
    </submittedName>
</protein>
<organism evidence="5 6">
    <name type="scientific">Halobacterium jilantaiense</name>
    <dbReference type="NCBI Taxonomy" id="355548"/>
    <lineage>
        <taxon>Archaea</taxon>
        <taxon>Methanobacteriati</taxon>
        <taxon>Methanobacteriota</taxon>
        <taxon>Stenosarchaea group</taxon>
        <taxon>Halobacteria</taxon>
        <taxon>Halobacteriales</taxon>
        <taxon>Halobacteriaceae</taxon>
        <taxon>Halobacterium</taxon>
    </lineage>
</organism>
<accession>A0A1I0MMD0</accession>
<dbReference type="PANTHER" id="PTHR34236">
    <property type="entry name" value="DIMETHYL SULFOXIDE REDUCTASE TRANSCRIPTIONAL ACTIVATOR"/>
    <property type="match status" value="1"/>
</dbReference>
<evidence type="ECO:0000313" key="5">
    <source>
        <dbReference type="EMBL" id="SEV89671.1"/>
    </source>
</evidence>
<sequence length="239" mass="25989">MSRTAHPGDADTVVEVEFRTESPTHPFVRGSAEASCTFDLAKMIPRQNGAHAEFFTVLGADADGIQRLVEDRDTVEAELLVEHEDATLVEFLVSGGCPARRLAELGALPQTVWARDGEGRIVADIPSTRDAPAVTEAFLAENPDLELVTKREKSALVPPFSNSGVRQTLRMHLTDRQLDVVQTAFEMGYYDWPRGCTGEDVAAALDISSATFAEHVRTAERKLLGVLFEQVGAAAPDLQ</sequence>
<dbReference type="RefSeq" id="WP_089667297.1">
    <property type="nucleotide sequence ID" value="NZ_FOJA01000001.1"/>
</dbReference>
<keyword evidence="2" id="KW-0804">Transcription</keyword>
<name>A0A1I0MMD0_9EURY</name>
<dbReference type="InterPro" id="IPR031803">
    <property type="entry name" value="BAT_GAF/HTH-assoc"/>
</dbReference>
<feature type="domain" description="HTH bat-type" evidence="3">
    <location>
        <begin position="173"/>
        <end position="224"/>
    </location>
</feature>